<accession>A0A397JQ79</accession>
<proteinExistence type="predicted"/>
<dbReference type="AlphaFoldDB" id="A0A397JQ79"/>
<name>A0A397JQ79_9GLOM</name>
<evidence type="ECO:0000313" key="1">
    <source>
        <dbReference type="EMBL" id="RHZ87073.1"/>
    </source>
</evidence>
<protein>
    <submittedName>
        <fullName evidence="1">Uncharacterized protein</fullName>
    </submittedName>
</protein>
<reference evidence="1 2" key="1">
    <citation type="submission" date="2018-08" db="EMBL/GenBank/DDBJ databases">
        <title>Genome and evolution of the arbuscular mycorrhizal fungus Diversispora epigaea (formerly Glomus versiforme) and its bacterial endosymbionts.</title>
        <authorList>
            <person name="Sun X."/>
            <person name="Fei Z."/>
            <person name="Harrison M."/>
        </authorList>
    </citation>
    <scope>NUCLEOTIDE SEQUENCE [LARGE SCALE GENOMIC DNA]</scope>
    <source>
        <strain evidence="1 2">IT104</strain>
    </source>
</reference>
<keyword evidence="2" id="KW-1185">Reference proteome</keyword>
<dbReference type="OrthoDB" id="6359816at2759"/>
<comment type="caution">
    <text evidence="1">The sequence shown here is derived from an EMBL/GenBank/DDBJ whole genome shotgun (WGS) entry which is preliminary data.</text>
</comment>
<organism evidence="1 2">
    <name type="scientific">Diversispora epigaea</name>
    <dbReference type="NCBI Taxonomy" id="1348612"/>
    <lineage>
        <taxon>Eukaryota</taxon>
        <taxon>Fungi</taxon>
        <taxon>Fungi incertae sedis</taxon>
        <taxon>Mucoromycota</taxon>
        <taxon>Glomeromycotina</taxon>
        <taxon>Glomeromycetes</taxon>
        <taxon>Diversisporales</taxon>
        <taxon>Diversisporaceae</taxon>
        <taxon>Diversispora</taxon>
    </lineage>
</organism>
<dbReference type="Proteomes" id="UP000266861">
    <property type="component" value="Unassembled WGS sequence"/>
</dbReference>
<gene>
    <name evidence="1" type="ORF">Glove_40g67</name>
</gene>
<evidence type="ECO:0000313" key="2">
    <source>
        <dbReference type="Proteomes" id="UP000266861"/>
    </source>
</evidence>
<dbReference type="EMBL" id="PQFF01000038">
    <property type="protein sequence ID" value="RHZ87073.1"/>
    <property type="molecule type" value="Genomic_DNA"/>
</dbReference>
<sequence length="85" mass="10173">MSFTHLEKLSQDFTELLGDNEEYNVIIKVDKNQIRNPSTVLLIIHSVCLFVKEYLTTDRCYINMMKWSELWPHYVNHLENVRSAR</sequence>